<dbReference type="Gene3D" id="1.10.3210.10">
    <property type="entry name" value="Hypothetical protein af1432"/>
    <property type="match status" value="1"/>
</dbReference>
<dbReference type="AlphaFoldDB" id="A0A7C4AT42"/>
<dbReference type="CDD" id="cd00077">
    <property type="entry name" value="HDc"/>
    <property type="match status" value="1"/>
</dbReference>
<dbReference type="SMART" id="SM00471">
    <property type="entry name" value="HDc"/>
    <property type="match status" value="1"/>
</dbReference>
<reference evidence="2" key="1">
    <citation type="journal article" date="2020" name="mSystems">
        <title>Genome- and Community-Level Interaction Insights into Carbon Utilization and Element Cycling Functions of Hydrothermarchaeota in Hydrothermal Sediment.</title>
        <authorList>
            <person name="Zhou Z."/>
            <person name="Liu Y."/>
            <person name="Xu W."/>
            <person name="Pan J."/>
            <person name="Luo Z.H."/>
            <person name="Li M."/>
        </authorList>
    </citation>
    <scope>NUCLEOTIDE SEQUENCE [LARGE SCALE GENOMIC DNA]</scope>
    <source>
        <strain evidence="2">SpSt-769</strain>
    </source>
</reference>
<dbReference type="InterPro" id="IPR003607">
    <property type="entry name" value="HD/PDEase_dom"/>
</dbReference>
<feature type="domain" description="HD/PDEase" evidence="1">
    <location>
        <begin position="95"/>
        <end position="214"/>
    </location>
</feature>
<dbReference type="InterPro" id="IPR006674">
    <property type="entry name" value="HD_domain"/>
</dbReference>
<accession>A0A7C4AT42</accession>
<gene>
    <name evidence="2" type="ORF">ENV54_10740</name>
</gene>
<proteinExistence type="predicted"/>
<evidence type="ECO:0000313" key="2">
    <source>
        <dbReference type="EMBL" id="HGH61762.1"/>
    </source>
</evidence>
<protein>
    <submittedName>
        <fullName evidence="2">HD domain-containing protein</fullName>
    </submittedName>
</protein>
<sequence length="251" mass="28568">MKCPGQDPRYWKFDAIFDAVCPNCGAAVEFFKDETRRTCKKCGNKVLNPKMDFGCAAHCKFAAQCFGDLPPELIQQKQDLFKDRVAVEMKMYFKTDFKRIGHAARVARYADKLVEPEKGDPAVVLAAAYLHDIGIKEAEKKYQSSAARYQHLEGPPVARAILEKLDADPRLIDEVCDIVGHHHKPRPHETTNFKIVYDADLLVNLEERKNKHRVARQMLERHIETRFLTTSGKALAQSILLADEASDQKKQ</sequence>
<comment type="caution">
    <text evidence="2">The sequence shown here is derived from an EMBL/GenBank/DDBJ whole genome shotgun (WGS) entry which is preliminary data.</text>
</comment>
<dbReference type="EMBL" id="DTGT01000346">
    <property type="protein sequence ID" value="HGH61762.1"/>
    <property type="molecule type" value="Genomic_DNA"/>
</dbReference>
<dbReference type="Pfam" id="PF01966">
    <property type="entry name" value="HD"/>
    <property type="match status" value="1"/>
</dbReference>
<dbReference type="SUPFAM" id="SSF109604">
    <property type="entry name" value="HD-domain/PDEase-like"/>
    <property type="match status" value="1"/>
</dbReference>
<name>A0A7C4AT42_9BACT</name>
<evidence type="ECO:0000259" key="1">
    <source>
        <dbReference type="SMART" id="SM00471"/>
    </source>
</evidence>
<organism evidence="2">
    <name type="scientific">Desulfomonile tiedjei</name>
    <dbReference type="NCBI Taxonomy" id="2358"/>
    <lineage>
        <taxon>Bacteria</taxon>
        <taxon>Pseudomonadati</taxon>
        <taxon>Thermodesulfobacteriota</taxon>
        <taxon>Desulfomonilia</taxon>
        <taxon>Desulfomonilales</taxon>
        <taxon>Desulfomonilaceae</taxon>
        <taxon>Desulfomonile</taxon>
    </lineage>
</organism>